<organism evidence="1 2">
    <name type="scientific">Amycolatopsis rubida</name>
    <dbReference type="NCBI Taxonomy" id="112413"/>
    <lineage>
        <taxon>Bacteria</taxon>
        <taxon>Bacillati</taxon>
        <taxon>Actinomycetota</taxon>
        <taxon>Actinomycetes</taxon>
        <taxon>Pseudonocardiales</taxon>
        <taxon>Pseudonocardiaceae</taxon>
        <taxon>Amycolatopsis</taxon>
    </lineage>
</organism>
<proteinExistence type="predicted"/>
<keyword evidence="2" id="KW-1185">Reference proteome</keyword>
<name>A0ABX0BHK8_9PSEU</name>
<comment type="caution">
    <text evidence="1">The sequence shown here is derived from an EMBL/GenBank/DDBJ whole genome shotgun (WGS) entry which is preliminary data.</text>
</comment>
<sequence length="103" mass="11657">MNASPEAVIYLNVAYIHPVIGNMWHRAEFLAVPLPGQFLAMLCGKTATATFEDYHERGKRAPLVECPHCNVEYRRARGIPILPEHPGLAKLTRQQQPPLKRRS</sequence>
<evidence type="ECO:0000313" key="1">
    <source>
        <dbReference type="EMBL" id="NEC54586.1"/>
    </source>
</evidence>
<accession>A0ABX0BHK8</accession>
<reference evidence="1 2" key="1">
    <citation type="submission" date="2020-01" db="EMBL/GenBank/DDBJ databases">
        <title>Insect and environment-associated Actinomycetes.</title>
        <authorList>
            <person name="Currrie C."/>
            <person name="Chevrette M."/>
            <person name="Carlson C."/>
            <person name="Stubbendieck R."/>
            <person name="Wendt-Pienkowski E."/>
        </authorList>
    </citation>
    <scope>NUCLEOTIDE SEQUENCE [LARGE SCALE GENOMIC DNA]</scope>
    <source>
        <strain evidence="1 2">SID8386</strain>
    </source>
</reference>
<evidence type="ECO:0000313" key="2">
    <source>
        <dbReference type="Proteomes" id="UP000470404"/>
    </source>
</evidence>
<dbReference type="EMBL" id="JAAGNC010000026">
    <property type="protein sequence ID" value="NEC54586.1"/>
    <property type="molecule type" value="Genomic_DNA"/>
</dbReference>
<dbReference type="RefSeq" id="WP_157904868.1">
    <property type="nucleotide sequence ID" value="NZ_JAAGNC010000026.1"/>
</dbReference>
<gene>
    <name evidence="1" type="ORF">G3I59_02955</name>
</gene>
<dbReference type="Proteomes" id="UP000470404">
    <property type="component" value="Unassembled WGS sequence"/>
</dbReference>
<protein>
    <submittedName>
        <fullName evidence="1">Uncharacterized protein</fullName>
    </submittedName>
</protein>